<keyword evidence="1" id="KW-0012">Acyltransferase</keyword>
<proteinExistence type="predicted"/>
<sequence length="32" mass="3928">MRYTTNHNILLPQQFFSKRKNFQAHQHVVTNE</sequence>
<protein>
    <submittedName>
        <fullName evidence="1">Acyltransferase-like protein At1g54570ic</fullName>
    </submittedName>
</protein>
<keyword evidence="1" id="KW-0808">Transferase</keyword>
<evidence type="ECO:0000313" key="1">
    <source>
        <dbReference type="EMBL" id="MBX02143.1"/>
    </source>
</evidence>
<dbReference type="AlphaFoldDB" id="A0A2P2K8Y5"/>
<name>A0A2P2K8Y5_RHIMU</name>
<accession>A0A2P2K8Y5</accession>
<dbReference type="GO" id="GO:0016746">
    <property type="term" value="F:acyltransferase activity"/>
    <property type="evidence" value="ECO:0007669"/>
    <property type="project" value="UniProtKB-KW"/>
</dbReference>
<reference evidence="1" key="1">
    <citation type="submission" date="2018-02" db="EMBL/GenBank/DDBJ databases">
        <title>Rhizophora mucronata_Transcriptome.</title>
        <authorList>
            <person name="Meera S.P."/>
            <person name="Sreeshan A."/>
            <person name="Augustine A."/>
        </authorList>
    </citation>
    <scope>NUCLEOTIDE SEQUENCE</scope>
    <source>
        <tissue evidence="1">Leaf</tissue>
    </source>
</reference>
<dbReference type="EMBL" id="GGEC01021659">
    <property type="protein sequence ID" value="MBX02143.1"/>
    <property type="molecule type" value="Transcribed_RNA"/>
</dbReference>
<organism evidence="1">
    <name type="scientific">Rhizophora mucronata</name>
    <name type="common">Asiatic mangrove</name>
    <dbReference type="NCBI Taxonomy" id="61149"/>
    <lineage>
        <taxon>Eukaryota</taxon>
        <taxon>Viridiplantae</taxon>
        <taxon>Streptophyta</taxon>
        <taxon>Embryophyta</taxon>
        <taxon>Tracheophyta</taxon>
        <taxon>Spermatophyta</taxon>
        <taxon>Magnoliopsida</taxon>
        <taxon>eudicotyledons</taxon>
        <taxon>Gunneridae</taxon>
        <taxon>Pentapetalae</taxon>
        <taxon>rosids</taxon>
        <taxon>fabids</taxon>
        <taxon>Malpighiales</taxon>
        <taxon>Rhizophoraceae</taxon>
        <taxon>Rhizophora</taxon>
    </lineage>
</organism>